<dbReference type="KEGG" id="req:REQ_31980"/>
<dbReference type="InterPro" id="IPR017938">
    <property type="entry name" value="Riboflavin_synthase-like_b-brl"/>
</dbReference>
<dbReference type="AlphaFoldDB" id="A0A3S5Y9N7"/>
<dbReference type="Pfam" id="PF04954">
    <property type="entry name" value="SIP"/>
    <property type="match status" value="1"/>
</dbReference>
<feature type="domain" description="FAD-binding FR-type" evidence="2">
    <location>
        <begin position="6"/>
        <end position="131"/>
    </location>
</feature>
<evidence type="ECO:0000313" key="3">
    <source>
        <dbReference type="EMBL" id="CBH49199.1"/>
    </source>
</evidence>
<dbReference type="RefSeq" id="WP_013416647.1">
    <property type="nucleotide sequence ID" value="NC_014659.1"/>
</dbReference>
<dbReference type="InterPro" id="IPR013113">
    <property type="entry name" value="SIP_FAD-bd"/>
</dbReference>
<dbReference type="InterPro" id="IPR007037">
    <property type="entry name" value="SIP_rossman_dom"/>
</dbReference>
<dbReference type="Gene3D" id="2.40.30.10">
    <property type="entry name" value="Translation factors"/>
    <property type="match status" value="1"/>
</dbReference>
<organism evidence="3">
    <name type="scientific">Rhodococcus hoagii (strain 103S)</name>
    <name type="common">Rhodococcus equi</name>
    <dbReference type="NCBI Taxonomy" id="685727"/>
    <lineage>
        <taxon>Bacteria</taxon>
        <taxon>Bacillati</taxon>
        <taxon>Actinomycetota</taxon>
        <taxon>Actinomycetes</taxon>
        <taxon>Mycobacteriales</taxon>
        <taxon>Nocardiaceae</taxon>
        <taxon>Prescottella</taxon>
    </lineage>
</organism>
<evidence type="ECO:0000259" key="2">
    <source>
        <dbReference type="PROSITE" id="PS51384"/>
    </source>
</evidence>
<dbReference type="SUPFAM" id="SSF63380">
    <property type="entry name" value="Riboflavin synthase domain-like"/>
    <property type="match status" value="1"/>
</dbReference>
<dbReference type="InterPro" id="IPR039261">
    <property type="entry name" value="FNR_nucleotide-bd"/>
</dbReference>
<dbReference type="InterPro" id="IPR017927">
    <property type="entry name" value="FAD-bd_FR_type"/>
</dbReference>
<dbReference type="PANTHER" id="PTHR30157:SF0">
    <property type="entry name" value="NADPH-DEPENDENT FERRIC-CHELATE REDUCTASE"/>
    <property type="match status" value="1"/>
</dbReference>
<gene>
    <name evidence="3" type="ordered locus">REQ_31980</name>
</gene>
<dbReference type="PANTHER" id="PTHR30157">
    <property type="entry name" value="FERRIC REDUCTASE, NADPH-DEPENDENT"/>
    <property type="match status" value="1"/>
</dbReference>
<sequence length="297" mass="32600">MPDNASPYLFAPVSDVVRVTPNMQRITLRGGDLRHFASSGDPDERLLVVFPNPGDDAPPRPQRIGTAVDYPADGARPEMRSYTVRRWDASAFEMDLDFAVHEGGAAVRWALQARPGQTLGVTTASGWYRPPPDTAWQLLLADMTALPAVGRIVEGLPRGARVHVVAEVTTPADEQRFDTAGDVTYTWLHGTGNGVSPSALATAARRHDLPDGPGYVWFAGEAGLSREIRRWLRHDLGRPTERYHVLGYWRADKEAWTARYEQVREQIESAQIAALESGGDFDSVRDAVDAAMDDAGL</sequence>
<accession>A0A3S5Y9N7</accession>
<dbReference type="Pfam" id="PF08021">
    <property type="entry name" value="FAD_binding_9"/>
    <property type="match status" value="1"/>
</dbReference>
<feature type="region of interest" description="Disordered" evidence="1">
    <location>
        <begin position="53"/>
        <end position="72"/>
    </location>
</feature>
<proteinExistence type="predicted"/>
<dbReference type="Proteomes" id="UP001154400">
    <property type="component" value="Chromosome"/>
</dbReference>
<dbReference type="Gene3D" id="3.40.50.80">
    <property type="entry name" value="Nucleotide-binding domain of ferredoxin-NADP reductase (FNR) module"/>
    <property type="match status" value="1"/>
</dbReference>
<dbReference type="InterPro" id="IPR039374">
    <property type="entry name" value="SIP_fam"/>
</dbReference>
<dbReference type="PROSITE" id="PS51384">
    <property type="entry name" value="FAD_FR"/>
    <property type="match status" value="1"/>
</dbReference>
<dbReference type="CDD" id="cd06193">
    <property type="entry name" value="siderophore_interacting"/>
    <property type="match status" value="1"/>
</dbReference>
<reference evidence="3" key="1">
    <citation type="journal article" date="2010" name="PLoS Genet.">
        <title>The genome of a pathogenic rhodococcus: cooptive virulence underpinned by key gene acquisitions.</title>
        <authorList>
            <person name="Letek M."/>
            <person name="Gonzalez P."/>
            <person name="Macarthur I."/>
            <person name="Rodriguez H."/>
            <person name="Freeman T.C."/>
            <person name="Valero-Rello A."/>
            <person name="Blanco M."/>
            <person name="Buckley T."/>
            <person name="Cherevach I."/>
            <person name="Fahey R."/>
            <person name="Hapeshi A."/>
            <person name="Holdstock J."/>
            <person name="Leadon D."/>
            <person name="Navas J."/>
            <person name="Ocampo A."/>
            <person name="Quail M.A."/>
            <person name="Sanders M."/>
            <person name="Scortti M.M."/>
            <person name="Prescott J.F."/>
            <person name="Fogarty U."/>
            <person name="Meijer W.G."/>
            <person name="Parkhill J."/>
            <person name="Bentley S.D."/>
            <person name="Vazquez-Boland J.A."/>
        </authorList>
    </citation>
    <scope>NUCLEOTIDE SEQUENCE [LARGE SCALE GENOMIC DNA]</scope>
    <source>
        <strain evidence="3 4">103S</strain>
    </source>
</reference>
<evidence type="ECO:0000256" key="1">
    <source>
        <dbReference type="SAM" id="MobiDB-lite"/>
    </source>
</evidence>
<name>A0A3S5Y9N7_RHOH1</name>
<dbReference type="GO" id="GO:0016491">
    <property type="term" value="F:oxidoreductase activity"/>
    <property type="evidence" value="ECO:0007669"/>
    <property type="project" value="InterPro"/>
</dbReference>
<dbReference type="EMBL" id="FN563149">
    <property type="protein sequence ID" value="CBH49199.1"/>
    <property type="molecule type" value="Genomic_DNA"/>
</dbReference>
<protein>
    <submittedName>
        <fullName evidence="3">Siderophore binding protein</fullName>
    </submittedName>
</protein>
<evidence type="ECO:0000313" key="4">
    <source>
        <dbReference type="Proteomes" id="UP000006892"/>
    </source>
</evidence>